<dbReference type="InterPro" id="IPR018198">
    <property type="entry name" value="ATP_PRibTrfase_CS"/>
</dbReference>
<evidence type="ECO:0000259" key="19">
    <source>
        <dbReference type="Pfam" id="PF01634"/>
    </source>
</evidence>
<dbReference type="InterPro" id="IPR015867">
    <property type="entry name" value="N-reg_PII/ATP_PRibTrfase_C"/>
</dbReference>
<dbReference type="PANTHER" id="PTHR21403:SF10">
    <property type="entry name" value="ATP PHOSPHORIBOSYLTRANSFERASE"/>
    <property type="match status" value="1"/>
</dbReference>
<dbReference type="SUPFAM" id="SSF53850">
    <property type="entry name" value="Periplasmic binding protein-like II"/>
    <property type="match status" value="1"/>
</dbReference>
<evidence type="ECO:0000256" key="10">
    <source>
        <dbReference type="ARBA" id="ARBA00022676"/>
    </source>
</evidence>
<comment type="pathway">
    <text evidence="4 18">Amino-acid biosynthesis; L-histidine biosynthesis; L-histidine from 5-phospho-alpha-D-ribose 1-diphosphate: step 1/9.</text>
</comment>
<comment type="function">
    <text evidence="17 18">Catalyzes the condensation of ATP and 5-phosphoribose 1-diphosphate to form N'-(5'-phosphoribosyl)-ATP (PR-ATP). Has a crucial role in the pathway because the rate of histidine biosynthesis seems to be controlled primarily by regulation of HisG enzymatic activity.</text>
</comment>
<evidence type="ECO:0000256" key="8">
    <source>
        <dbReference type="ARBA" id="ARBA00022490"/>
    </source>
</evidence>
<keyword evidence="8 18" id="KW-0963">Cytoplasm</keyword>
<sequence>MLKIALPNKGRLSEEVRELFNDAGLEVRARGERALTASLGGEFEAIFVRAQDIPEFVADGAAQAGVTGWDLVNEAGRELEPLMDLEFGRCRLVVAAREESGISRVEDVKEGMRVASCFPRLTQAFFQQRGQKVTVVPVSGAAEIAPHLGIADIVVDLTSTGSTLKMNGLREVATVLESSARLVACPRNDSEARRALEELTQALGSVLAARGRRYLMANVPKTSLEQVREVLPGLNGPTVVDVMNGGHFVAVHAVVSSRNLYRTVNALKALGGQGILVTRIERLMA</sequence>
<dbReference type="InterPro" id="IPR013820">
    <property type="entry name" value="ATP_PRibTrfase_cat"/>
</dbReference>
<evidence type="ECO:0000259" key="20">
    <source>
        <dbReference type="Pfam" id="PF08029"/>
    </source>
</evidence>
<comment type="subcellular location">
    <subcellularLocation>
        <location evidence="3 18">Cytoplasm</location>
    </subcellularLocation>
</comment>
<dbReference type="PANTHER" id="PTHR21403">
    <property type="entry name" value="ATP PHOSPHORIBOSYLTRANSFERASE ATP-PRTASE"/>
    <property type="match status" value="1"/>
</dbReference>
<comment type="catalytic activity">
    <reaction evidence="1 18">
        <text>1-(5-phospho-beta-D-ribosyl)-ATP + diphosphate = 5-phospho-alpha-D-ribose 1-diphosphate + ATP</text>
        <dbReference type="Rhea" id="RHEA:18473"/>
        <dbReference type="ChEBI" id="CHEBI:30616"/>
        <dbReference type="ChEBI" id="CHEBI:33019"/>
        <dbReference type="ChEBI" id="CHEBI:58017"/>
        <dbReference type="ChEBI" id="CHEBI:73183"/>
        <dbReference type="EC" id="2.4.2.17"/>
    </reaction>
</comment>
<dbReference type="Gene3D" id="3.40.190.10">
    <property type="entry name" value="Periplasmic binding protein-like II"/>
    <property type="match status" value="2"/>
</dbReference>
<dbReference type="UniPathway" id="UPA00031">
    <property type="reaction ID" value="UER00006"/>
</dbReference>
<feature type="domain" description="ATP phosphoribosyltransferase catalytic" evidence="19">
    <location>
        <begin position="49"/>
        <end position="203"/>
    </location>
</feature>
<keyword evidence="11 18" id="KW-0808">Transferase</keyword>
<keyword evidence="16 18" id="KW-0368">Histidine biosynthesis</keyword>
<keyword evidence="12 18" id="KW-0479">Metal-binding</keyword>
<dbReference type="GO" id="GO:0005737">
    <property type="term" value="C:cytoplasm"/>
    <property type="evidence" value="ECO:0007669"/>
    <property type="project" value="UniProtKB-SubCell"/>
</dbReference>
<dbReference type="HAMAP" id="MF_00079">
    <property type="entry name" value="HisG_Long"/>
    <property type="match status" value="1"/>
</dbReference>
<name>A0A410RTA3_CORCK</name>
<reference evidence="21 22" key="1">
    <citation type="submission" date="2018-12" db="EMBL/GenBank/DDBJ databases">
        <title>Complete Genome Sequence of the Corallopyronin A producing Myxobacterium Corallococcus coralloides B035.</title>
        <authorList>
            <person name="Bouhired S.M."/>
            <person name="Rupp O."/>
            <person name="Blom J."/>
            <person name="Schaeberle T.F."/>
            <person name="Kehraus S."/>
            <person name="Schiefer A."/>
            <person name="Pfarr K."/>
            <person name="Goesmann A."/>
            <person name="Hoerauf A."/>
            <person name="Koenig G.M."/>
        </authorList>
    </citation>
    <scope>NUCLEOTIDE SEQUENCE [LARGE SCALE GENOMIC DNA]</scope>
    <source>
        <strain evidence="21 22">B035</strain>
    </source>
</reference>
<evidence type="ECO:0000256" key="18">
    <source>
        <dbReference type="HAMAP-Rule" id="MF_00079"/>
    </source>
</evidence>
<keyword evidence="13 18" id="KW-0547">Nucleotide-binding</keyword>
<dbReference type="EMBL" id="CP034669">
    <property type="protein sequence ID" value="QAT85127.1"/>
    <property type="molecule type" value="Genomic_DNA"/>
</dbReference>
<evidence type="ECO:0000256" key="7">
    <source>
        <dbReference type="ARBA" id="ARBA00020998"/>
    </source>
</evidence>
<evidence type="ECO:0000256" key="15">
    <source>
        <dbReference type="ARBA" id="ARBA00022842"/>
    </source>
</evidence>
<keyword evidence="9 18" id="KW-0028">Amino-acid biosynthesis</keyword>
<evidence type="ECO:0000256" key="13">
    <source>
        <dbReference type="ARBA" id="ARBA00022741"/>
    </source>
</evidence>
<accession>A0A410RTA3</accession>
<comment type="similarity">
    <text evidence="5 18">Belongs to the ATP phosphoribosyltransferase family. Long subfamily.</text>
</comment>
<evidence type="ECO:0000256" key="3">
    <source>
        <dbReference type="ARBA" id="ARBA00004496"/>
    </source>
</evidence>
<dbReference type="SUPFAM" id="SSF54913">
    <property type="entry name" value="GlnB-like"/>
    <property type="match status" value="1"/>
</dbReference>
<dbReference type="Pfam" id="PF01634">
    <property type="entry name" value="HisG"/>
    <property type="match status" value="1"/>
</dbReference>
<dbReference type="Pfam" id="PF08029">
    <property type="entry name" value="HisG_C"/>
    <property type="match status" value="1"/>
</dbReference>
<dbReference type="PROSITE" id="PS01316">
    <property type="entry name" value="ATP_P_PHORIBOSYLTR"/>
    <property type="match status" value="1"/>
</dbReference>
<keyword evidence="15 18" id="KW-0460">Magnesium</keyword>
<evidence type="ECO:0000256" key="9">
    <source>
        <dbReference type="ARBA" id="ARBA00022605"/>
    </source>
</evidence>
<evidence type="ECO:0000256" key="5">
    <source>
        <dbReference type="ARBA" id="ARBA00007955"/>
    </source>
</evidence>
<evidence type="ECO:0000256" key="14">
    <source>
        <dbReference type="ARBA" id="ARBA00022840"/>
    </source>
</evidence>
<evidence type="ECO:0000256" key="17">
    <source>
        <dbReference type="ARBA" id="ARBA00024861"/>
    </source>
</evidence>
<evidence type="ECO:0000313" key="21">
    <source>
        <dbReference type="EMBL" id="QAT85127.1"/>
    </source>
</evidence>
<proteinExistence type="inferred from homology"/>
<feature type="domain" description="Histidine biosynthesis HisG C-terminal" evidence="20">
    <location>
        <begin position="209"/>
        <end position="282"/>
    </location>
</feature>
<dbReference type="GO" id="GO:0000287">
    <property type="term" value="F:magnesium ion binding"/>
    <property type="evidence" value="ECO:0007669"/>
    <property type="project" value="UniProtKB-UniRule"/>
</dbReference>
<dbReference type="RefSeq" id="WP_128796946.1">
    <property type="nucleotide sequence ID" value="NZ_CP034669.1"/>
</dbReference>
<evidence type="ECO:0000256" key="6">
    <source>
        <dbReference type="ARBA" id="ARBA00011946"/>
    </source>
</evidence>
<dbReference type="GO" id="GO:0005524">
    <property type="term" value="F:ATP binding"/>
    <property type="evidence" value="ECO:0007669"/>
    <property type="project" value="UniProtKB-KW"/>
</dbReference>
<dbReference type="AlphaFoldDB" id="A0A410RTA3"/>
<evidence type="ECO:0000256" key="12">
    <source>
        <dbReference type="ARBA" id="ARBA00022723"/>
    </source>
</evidence>
<keyword evidence="10 18" id="KW-0328">Glycosyltransferase</keyword>
<dbReference type="InterPro" id="IPR011322">
    <property type="entry name" value="N-reg_PII-like_a/b"/>
</dbReference>
<comment type="activity regulation">
    <text evidence="18">Feedback inhibited by histidine.</text>
</comment>
<dbReference type="GO" id="GO:0003879">
    <property type="term" value="F:ATP phosphoribosyltransferase activity"/>
    <property type="evidence" value="ECO:0007669"/>
    <property type="project" value="UniProtKB-UniRule"/>
</dbReference>
<dbReference type="Proteomes" id="UP000288758">
    <property type="component" value="Chromosome"/>
</dbReference>
<gene>
    <name evidence="18 21" type="primary">hisG</name>
    <name evidence="21" type="ORF">EJ065_3566</name>
</gene>
<dbReference type="NCBIfam" id="TIGR00070">
    <property type="entry name" value="hisG"/>
    <property type="match status" value="1"/>
</dbReference>
<dbReference type="InterPro" id="IPR001348">
    <property type="entry name" value="ATP_PRibTrfase_HisG"/>
</dbReference>
<dbReference type="Gene3D" id="3.30.70.120">
    <property type="match status" value="1"/>
</dbReference>
<evidence type="ECO:0000313" key="22">
    <source>
        <dbReference type="Proteomes" id="UP000288758"/>
    </source>
</evidence>
<dbReference type="InterPro" id="IPR013115">
    <property type="entry name" value="HisG_C"/>
</dbReference>
<evidence type="ECO:0000256" key="11">
    <source>
        <dbReference type="ARBA" id="ARBA00022679"/>
    </source>
</evidence>
<dbReference type="InterPro" id="IPR020621">
    <property type="entry name" value="ATP-PRT_HisG_long"/>
</dbReference>
<dbReference type="EC" id="2.4.2.17" evidence="6 18"/>
<evidence type="ECO:0000256" key="4">
    <source>
        <dbReference type="ARBA" id="ARBA00004667"/>
    </source>
</evidence>
<evidence type="ECO:0000256" key="16">
    <source>
        <dbReference type="ARBA" id="ARBA00023102"/>
    </source>
</evidence>
<keyword evidence="14 18" id="KW-0067">ATP-binding</keyword>
<dbReference type="NCBIfam" id="TIGR03455">
    <property type="entry name" value="HisG_C-term"/>
    <property type="match status" value="1"/>
</dbReference>
<dbReference type="FunFam" id="3.30.70.120:FF:000002">
    <property type="entry name" value="ATP phosphoribosyltransferase"/>
    <property type="match status" value="1"/>
</dbReference>
<protein>
    <recommendedName>
        <fullName evidence="7 18">ATP phosphoribosyltransferase</fullName>
        <shortName evidence="18">ATP-PRT</shortName>
        <shortName evidence="18">ATP-PRTase</shortName>
        <ecNumber evidence="6 18">2.4.2.17</ecNumber>
    </recommendedName>
</protein>
<dbReference type="GO" id="GO:0000105">
    <property type="term" value="P:L-histidine biosynthetic process"/>
    <property type="evidence" value="ECO:0007669"/>
    <property type="project" value="UniProtKB-UniRule"/>
</dbReference>
<organism evidence="21 22">
    <name type="scientific">Corallococcus coralloides</name>
    <name type="common">Myxococcus coralloides</name>
    <dbReference type="NCBI Taxonomy" id="184914"/>
    <lineage>
        <taxon>Bacteria</taxon>
        <taxon>Pseudomonadati</taxon>
        <taxon>Myxococcota</taxon>
        <taxon>Myxococcia</taxon>
        <taxon>Myxococcales</taxon>
        <taxon>Cystobacterineae</taxon>
        <taxon>Myxococcaceae</taxon>
        <taxon>Corallococcus</taxon>
    </lineage>
</organism>
<evidence type="ECO:0000256" key="1">
    <source>
        <dbReference type="ARBA" id="ARBA00000915"/>
    </source>
</evidence>
<evidence type="ECO:0000256" key="2">
    <source>
        <dbReference type="ARBA" id="ARBA00001946"/>
    </source>
</evidence>
<comment type="cofactor">
    <cofactor evidence="2 18">
        <name>Mg(2+)</name>
        <dbReference type="ChEBI" id="CHEBI:18420"/>
    </cofactor>
</comment>